<evidence type="ECO:0000313" key="2">
    <source>
        <dbReference type="EMBL" id="TNN30098.1"/>
    </source>
</evidence>
<sequence>MQRDTPGATGGRGRGTGPARGSGDRRRRKEGRVNEQEAPVAHRDFEISHLLFALHVSCYSWAESTNTNTSSQNPVALTRPQRPPSPEVVTSSRLRSRTRNLGARCLPPAAVQWSSGSESIPPVSLGRSR</sequence>
<feature type="compositionally biased region" description="Polar residues" evidence="1">
    <location>
        <begin position="64"/>
        <end position="75"/>
    </location>
</feature>
<proteinExistence type="predicted"/>
<reference evidence="2 3" key="1">
    <citation type="submission" date="2019-03" db="EMBL/GenBank/DDBJ databases">
        <title>First draft genome of Liparis tanakae, snailfish: a comprehensive survey of snailfish specific genes.</title>
        <authorList>
            <person name="Kim W."/>
            <person name="Song I."/>
            <person name="Jeong J.-H."/>
            <person name="Kim D."/>
            <person name="Kim S."/>
            <person name="Ryu S."/>
            <person name="Song J.Y."/>
            <person name="Lee S.K."/>
        </authorList>
    </citation>
    <scope>NUCLEOTIDE SEQUENCE [LARGE SCALE GENOMIC DNA]</scope>
    <source>
        <tissue evidence="2">Muscle</tissue>
    </source>
</reference>
<evidence type="ECO:0000313" key="3">
    <source>
        <dbReference type="Proteomes" id="UP000314294"/>
    </source>
</evidence>
<organism evidence="2 3">
    <name type="scientific">Liparis tanakae</name>
    <name type="common">Tanaka's snailfish</name>
    <dbReference type="NCBI Taxonomy" id="230148"/>
    <lineage>
        <taxon>Eukaryota</taxon>
        <taxon>Metazoa</taxon>
        <taxon>Chordata</taxon>
        <taxon>Craniata</taxon>
        <taxon>Vertebrata</taxon>
        <taxon>Euteleostomi</taxon>
        <taxon>Actinopterygii</taxon>
        <taxon>Neopterygii</taxon>
        <taxon>Teleostei</taxon>
        <taxon>Neoteleostei</taxon>
        <taxon>Acanthomorphata</taxon>
        <taxon>Eupercaria</taxon>
        <taxon>Perciformes</taxon>
        <taxon>Cottioidei</taxon>
        <taxon>Cottales</taxon>
        <taxon>Liparidae</taxon>
        <taxon>Liparis</taxon>
    </lineage>
</organism>
<accession>A0A4Z2EMV7</accession>
<evidence type="ECO:0000256" key="1">
    <source>
        <dbReference type="SAM" id="MobiDB-lite"/>
    </source>
</evidence>
<feature type="region of interest" description="Disordered" evidence="1">
    <location>
        <begin position="1"/>
        <end position="42"/>
    </location>
</feature>
<feature type="compositionally biased region" description="Gly residues" evidence="1">
    <location>
        <begin position="8"/>
        <end position="20"/>
    </location>
</feature>
<gene>
    <name evidence="2" type="ORF">EYF80_059751</name>
</gene>
<dbReference type="Proteomes" id="UP000314294">
    <property type="component" value="Unassembled WGS sequence"/>
</dbReference>
<comment type="caution">
    <text evidence="2">The sequence shown here is derived from an EMBL/GenBank/DDBJ whole genome shotgun (WGS) entry which is preliminary data.</text>
</comment>
<name>A0A4Z2EMV7_9TELE</name>
<feature type="compositionally biased region" description="Basic and acidic residues" evidence="1">
    <location>
        <begin position="31"/>
        <end position="42"/>
    </location>
</feature>
<feature type="region of interest" description="Disordered" evidence="1">
    <location>
        <begin position="64"/>
        <end position="101"/>
    </location>
</feature>
<dbReference type="AlphaFoldDB" id="A0A4Z2EMV7"/>
<feature type="region of interest" description="Disordered" evidence="1">
    <location>
        <begin position="110"/>
        <end position="129"/>
    </location>
</feature>
<dbReference type="EMBL" id="SRLO01004860">
    <property type="protein sequence ID" value="TNN30098.1"/>
    <property type="molecule type" value="Genomic_DNA"/>
</dbReference>
<keyword evidence="3" id="KW-1185">Reference proteome</keyword>
<protein>
    <submittedName>
        <fullName evidence="2">Uncharacterized protein</fullName>
    </submittedName>
</protein>